<dbReference type="InterPro" id="IPR008599">
    <property type="entry name" value="Diacid_rec"/>
</dbReference>
<dbReference type="InterPro" id="IPR041522">
    <property type="entry name" value="CdaR_GGDEF"/>
</dbReference>
<proteinExistence type="inferred from homology"/>
<organism evidence="5 6">
    <name type="scientific">Chryseomicrobium palamuruense</name>
    <dbReference type="NCBI Taxonomy" id="682973"/>
    <lineage>
        <taxon>Bacteria</taxon>
        <taxon>Bacillati</taxon>
        <taxon>Bacillota</taxon>
        <taxon>Bacilli</taxon>
        <taxon>Bacillales</taxon>
        <taxon>Caryophanaceae</taxon>
        <taxon>Chryseomicrobium</taxon>
    </lineage>
</organism>
<dbReference type="InterPro" id="IPR025736">
    <property type="entry name" value="PucR_C-HTH_dom"/>
</dbReference>
<dbReference type="Proteomes" id="UP001595733">
    <property type="component" value="Unassembled WGS sequence"/>
</dbReference>
<feature type="domain" description="PucR C-terminal helix-turn-helix" evidence="3">
    <location>
        <begin position="293"/>
        <end position="348"/>
    </location>
</feature>
<feature type="domain" description="Putative sugar diacid recognition" evidence="2">
    <location>
        <begin position="2"/>
        <end position="134"/>
    </location>
</feature>
<evidence type="ECO:0000313" key="6">
    <source>
        <dbReference type="Proteomes" id="UP001595733"/>
    </source>
</evidence>
<comment type="caution">
    <text evidence="5">The sequence shown here is derived from an EMBL/GenBank/DDBJ whole genome shotgun (WGS) entry which is preliminary data.</text>
</comment>
<keyword evidence="6" id="KW-1185">Reference proteome</keyword>
<accession>A0ABV8URN9</accession>
<dbReference type="InterPro" id="IPR051448">
    <property type="entry name" value="CdaR-like_regulators"/>
</dbReference>
<gene>
    <name evidence="5" type="ORF">ACFO0S_02620</name>
</gene>
<evidence type="ECO:0000259" key="3">
    <source>
        <dbReference type="Pfam" id="PF13556"/>
    </source>
</evidence>
<dbReference type="RefSeq" id="WP_378139872.1">
    <property type="nucleotide sequence ID" value="NZ_JBHSEF010000009.1"/>
</dbReference>
<dbReference type="EMBL" id="JBHSEF010000009">
    <property type="protein sequence ID" value="MFC4353961.1"/>
    <property type="molecule type" value="Genomic_DNA"/>
</dbReference>
<comment type="similarity">
    <text evidence="1">Belongs to the CdaR family.</text>
</comment>
<evidence type="ECO:0000259" key="4">
    <source>
        <dbReference type="Pfam" id="PF17853"/>
    </source>
</evidence>
<dbReference type="Pfam" id="PF17853">
    <property type="entry name" value="GGDEF_2"/>
    <property type="match status" value="1"/>
</dbReference>
<dbReference type="PANTHER" id="PTHR33744:SF15">
    <property type="entry name" value="CARBOHYDRATE DIACID REGULATOR"/>
    <property type="match status" value="1"/>
</dbReference>
<evidence type="ECO:0000313" key="5">
    <source>
        <dbReference type="EMBL" id="MFC4353961.1"/>
    </source>
</evidence>
<dbReference type="Pfam" id="PF13556">
    <property type="entry name" value="HTH_30"/>
    <property type="match status" value="1"/>
</dbReference>
<sequence>MLTKELANQMVDQTMIRLHHNINVMDTSGRIFASGESIRLQQLHAGAAYVAKTGETLVIEETDIDKWSGSKAGINLPLYYKEKLVAVIGITGSPEELKPVASLVQLTCELLLHQSVVTSEAEWNRKWKDDAITELMMTERLSSETMERLSLAGFQFEAPMYCIVFHCEEKEVPALRRKFEDFFDWSDKVAGVSMTGELIAFTSRLPFLQLEERMNRFLNVTTQVTAAIGKEATSVQELARSLATARVARNHATGRITPFADVELMYLLDQVDPEERLAYAESILVELDAKAKETLRVLFQCELSIQKTADALGIHRHTLSYRIQQIFEETGYHPLHFSEARKLWLALHWLTK</sequence>
<dbReference type="Gene3D" id="1.10.10.2840">
    <property type="entry name" value="PucR C-terminal helix-turn-helix domain"/>
    <property type="match status" value="1"/>
</dbReference>
<name>A0ABV8URN9_9BACL</name>
<feature type="domain" description="CdaR GGDEF-like" evidence="4">
    <location>
        <begin position="143"/>
        <end position="249"/>
    </location>
</feature>
<reference evidence="6" key="1">
    <citation type="journal article" date="2019" name="Int. J. Syst. Evol. Microbiol.">
        <title>The Global Catalogue of Microorganisms (GCM) 10K type strain sequencing project: providing services to taxonomists for standard genome sequencing and annotation.</title>
        <authorList>
            <consortium name="The Broad Institute Genomics Platform"/>
            <consortium name="The Broad Institute Genome Sequencing Center for Infectious Disease"/>
            <person name="Wu L."/>
            <person name="Ma J."/>
        </authorList>
    </citation>
    <scope>NUCLEOTIDE SEQUENCE [LARGE SCALE GENOMIC DNA]</scope>
    <source>
        <strain evidence="6">CCUG 50353</strain>
    </source>
</reference>
<dbReference type="InterPro" id="IPR042070">
    <property type="entry name" value="PucR_C-HTH_sf"/>
</dbReference>
<evidence type="ECO:0000256" key="1">
    <source>
        <dbReference type="ARBA" id="ARBA00006754"/>
    </source>
</evidence>
<dbReference type="PANTHER" id="PTHR33744">
    <property type="entry name" value="CARBOHYDRATE DIACID REGULATOR"/>
    <property type="match status" value="1"/>
</dbReference>
<evidence type="ECO:0000259" key="2">
    <source>
        <dbReference type="Pfam" id="PF05651"/>
    </source>
</evidence>
<protein>
    <submittedName>
        <fullName evidence="5">CdaR family transcriptional regulator</fullName>
    </submittedName>
</protein>
<dbReference type="Pfam" id="PF05651">
    <property type="entry name" value="Diacid_rec"/>
    <property type="match status" value="1"/>
</dbReference>